<feature type="transmembrane region" description="Helical" evidence="10">
    <location>
        <begin position="6"/>
        <end position="30"/>
    </location>
</feature>
<evidence type="ECO:0000256" key="10">
    <source>
        <dbReference type="HAMAP-Rule" id="MF_01043"/>
    </source>
</evidence>
<dbReference type="Proteomes" id="UP000183995">
    <property type="component" value="Unassembled WGS sequence"/>
</dbReference>
<dbReference type="HAMAP" id="MF_01043">
    <property type="entry name" value="PlsY"/>
    <property type="match status" value="1"/>
</dbReference>
<dbReference type="NCBIfam" id="TIGR00023">
    <property type="entry name" value="glycerol-3-phosphate 1-O-acyltransferase PlsY"/>
    <property type="match status" value="1"/>
</dbReference>
<keyword evidence="12" id="KW-1185">Reference proteome</keyword>
<evidence type="ECO:0000256" key="3">
    <source>
        <dbReference type="ARBA" id="ARBA00022679"/>
    </source>
</evidence>
<keyword evidence="3 10" id="KW-0808">Transferase</keyword>
<organism evidence="11 12">
    <name type="scientific">Sporobacter termitidis DSM 10068</name>
    <dbReference type="NCBI Taxonomy" id="1123282"/>
    <lineage>
        <taxon>Bacteria</taxon>
        <taxon>Bacillati</taxon>
        <taxon>Bacillota</taxon>
        <taxon>Clostridia</taxon>
        <taxon>Eubacteriales</taxon>
        <taxon>Oscillospiraceae</taxon>
        <taxon>Sporobacter</taxon>
    </lineage>
</organism>
<dbReference type="PANTHER" id="PTHR30309:SF0">
    <property type="entry name" value="GLYCEROL-3-PHOSPHATE ACYLTRANSFERASE-RELATED"/>
    <property type="match status" value="1"/>
</dbReference>
<comment type="function">
    <text evidence="10">Catalyzes the transfer of an acyl group from acyl-phosphate (acyl-PO(4)) to glycerol-3-phosphate (G3P) to form lysophosphatidic acid (LPA). This enzyme utilizes acyl-phosphate as fatty acyl donor, but not acyl-CoA or acyl-ACP.</text>
</comment>
<feature type="transmembrane region" description="Helical" evidence="10">
    <location>
        <begin position="94"/>
        <end position="115"/>
    </location>
</feature>
<dbReference type="InterPro" id="IPR003811">
    <property type="entry name" value="G3P_acylTferase_PlsY"/>
</dbReference>
<dbReference type="RefSeq" id="WP_159435365.1">
    <property type="nucleotide sequence ID" value="NZ_FQXV01000004.1"/>
</dbReference>
<dbReference type="AlphaFoldDB" id="A0A1M5X1B5"/>
<dbReference type="UniPathway" id="UPA00085"/>
<keyword evidence="7 10" id="KW-0472">Membrane</keyword>
<dbReference type="STRING" id="1123282.SAMN02745823_01518"/>
<keyword evidence="11" id="KW-0012">Acyltransferase</keyword>
<evidence type="ECO:0000256" key="9">
    <source>
        <dbReference type="ARBA" id="ARBA00023264"/>
    </source>
</evidence>
<comment type="similarity">
    <text evidence="10">Belongs to the PlsY family.</text>
</comment>
<evidence type="ECO:0000256" key="7">
    <source>
        <dbReference type="ARBA" id="ARBA00023136"/>
    </source>
</evidence>
<proteinExistence type="inferred from homology"/>
<keyword evidence="4 10" id="KW-0812">Transmembrane</keyword>
<protein>
    <recommendedName>
        <fullName evidence="10">Glycerol-3-phosphate acyltransferase</fullName>
    </recommendedName>
    <alternativeName>
        <fullName evidence="10">Acyl-PO4 G3P acyltransferase</fullName>
    </alternativeName>
    <alternativeName>
        <fullName evidence="10">Acyl-phosphate--glycerol-3-phosphate acyltransferase</fullName>
    </alternativeName>
    <alternativeName>
        <fullName evidence="10">G3P acyltransferase</fullName>
        <shortName evidence="10">GPAT</shortName>
        <ecNumber evidence="10">2.3.1.275</ecNumber>
    </alternativeName>
    <alternativeName>
        <fullName evidence="10">Lysophosphatidic acid synthase</fullName>
        <shortName evidence="10">LPA synthase</shortName>
    </alternativeName>
</protein>
<keyword evidence="1 10" id="KW-1003">Cell membrane</keyword>
<evidence type="ECO:0000256" key="6">
    <source>
        <dbReference type="ARBA" id="ARBA00023098"/>
    </source>
</evidence>
<dbReference type="SMART" id="SM01207">
    <property type="entry name" value="G3P_acyltransf"/>
    <property type="match status" value="1"/>
</dbReference>
<dbReference type="GO" id="GO:0005886">
    <property type="term" value="C:plasma membrane"/>
    <property type="evidence" value="ECO:0007669"/>
    <property type="project" value="UniProtKB-SubCell"/>
</dbReference>
<keyword evidence="5 10" id="KW-1133">Transmembrane helix</keyword>
<evidence type="ECO:0000256" key="1">
    <source>
        <dbReference type="ARBA" id="ARBA00022475"/>
    </source>
</evidence>
<keyword evidence="8 10" id="KW-0594">Phospholipid biosynthesis</keyword>
<comment type="subunit">
    <text evidence="10">Probably interacts with PlsX.</text>
</comment>
<name>A0A1M5X1B5_9FIRM</name>
<dbReference type="GO" id="GO:0008654">
    <property type="term" value="P:phospholipid biosynthetic process"/>
    <property type="evidence" value="ECO:0007669"/>
    <property type="project" value="UniProtKB-UniRule"/>
</dbReference>
<accession>A0A1M5X1B5</accession>
<reference evidence="11 12" key="1">
    <citation type="submission" date="2016-11" db="EMBL/GenBank/DDBJ databases">
        <authorList>
            <person name="Jaros S."/>
            <person name="Januszkiewicz K."/>
            <person name="Wedrychowicz H."/>
        </authorList>
    </citation>
    <scope>NUCLEOTIDE SEQUENCE [LARGE SCALE GENOMIC DNA]</scope>
    <source>
        <strain evidence="11 12">DSM 10068</strain>
    </source>
</reference>
<feature type="transmembrane region" description="Helical" evidence="10">
    <location>
        <begin position="56"/>
        <end position="82"/>
    </location>
</feature>
<sequence length="222" mass="24219">MLILLIIVTALQAYVIGGVNGAIIISKYFYRKDIRKFGSGNPGLTNFYRVFGKGGAVLVVLIDVVKTVGPVVLGGFLFSHFLSADTFPSGNVGFFGLSFFGSELAGFFVMLGHCFPLFYEFRGGKGVMAMGTIVFFIDWRIALAAWGAFIVLTLATRYVSLGAVVGVLAYPLMVGLLGFGGVWEIVLSSACAALLIYRHRENIRRIFAGKESRFSFHRKKEA</sequence>
<evidence type="ECO:0000256" key="2">
    <source>
        <dbReference type="ARBA" id="ARBA00022516"/>
    </source>
</evidence>
<evidence type="ECO:0000256" key="5">
    <source>
        <dbReference type="ARBA" id="ARBA00022989"/>
    </source>
</evidence>
<comment type="subcellular location">
    <subcellularLocation>
        <location evidence="10">Cell membrane</location>
        <topology evidence="10">Multi-pass membrane protein</topology>
    </subcellularLocation>
</comment>
<dbReference type="Pfam" id="PF02660">
    <property type="entry name" value="G3P_acyltransf"/>
    <property type="match status" value="1"/>
</dbReference>
<keyword evidence="2 10" id="KW-0444">Lipid biosynthesis</keyword>
<dbReference type="PANTHER" id="PTHR30309">
    <property type="entry name" value="INNER MEMBRANE PROTEIN YGIH"/>
    <property type="match status" value="1"/>
</dbReference>
<dbReference type="EMBL" id="FQXV01000004">
    <property type="protein sequence ID" value="SHH93520.1"/>
    <property type="molecule type" value="Genomic_DNA"/>
</dbReference>
<keyword evidence="9 10" id="KW-1208">Phospholipid metabolism</keyword>
<evidence type="ECO:0000256" key="4">
    <source>
        <dbReference type="ARBA" id="ARBA00022692"/>
    </source>
</evidence>
<evidence type="ECO:0000256" key="8">
    <source>
        <dbReference type="ARBA" id="ARBA00023209"/>
    </source>
</evidence>
<dbReference type="EC" id="2.3.1.275" evidence="10"/>
<feature type="transmembrane region" description="Helical" evidence="10">
    <location>
        <begin position="127"/>
        <end position="152"/>
    </location>
</feature>
<comment type="catalytic activity">
    <reaction evidence="10">
        <text>an acyl phosphate + sn-glycerol 3-phosphate = a 1-acyl-sn-glycero-3-phosphate + phosphate</text>
        <dbReference type="Rhea" id="RHEA:34075"/>
        <dbReference type="ChEBI" id="CHEBI:43474"/>
        <dbReference type="ChEBI" id="CHEBI:57597"/>
        <dbReference type="ChEBI" id="CHEBI:57970"/>
        <dbReference type="ChEBI" id="CHEBI:59918"/>
        <dbReference type="EC" id="2.3.1.275"/>
    </reaction>
</comment>
<evidence type="ECO:0000313" key="12">
    <source>
        <dbReference type="Proteomes" id="UP000183995"/>
    </source>
</evidence>
<dbReference type="GO" id="GO:0043772">
    <property type="term" value="F:acyl-phosphate glycerol-3-phosphate acyltransferase activity"/>
    <property type="evidence" value="ECO:0007669"/>
    <property type="project" value="UniProtKB-UniRule"/>
</dbReference>
<keyword evidence="6 10" id="KW-0443">Lipid metabolism</keyword>
<comment type="pathway">
    <text evidence="10">Lipid metabolism; phospholipid metabolism.</text>
</comment>
<feature type="transmembrane region" description="Helical" evidence="10">
    <location>
        <begin position="172"/>
        <end position="197"/>
    </location>
</feature>
<dbReference type="OrthoDB" id="9777124at2"/>
<gene>
    <name evidence="10" type="primary">plsY</name>
    <name evidence="11" type="ORF">SAMN02745823_01518</name>
</gene>
<evidence type="ECO:0000313" key="11">
    <source>
        <dbReference type="EMBL" id="SHH93520.1"/>
    </source>
</evidence>